<feature type="transmembrane region" description="Helical" evidence="1">
    <location>
        <begin position="82"/>
        <end position="99"/>
    </location>
</feature>
<keyword evidence="1" id="KW-1133">Transmembrane helix</keyword>
<dbReference type="GO" id="GO:0006654">
    <property type="term" value="P:phosphatidic acid biosynthetic process"/>
    <property type="evidence" value="ECO:0007669"/>
    <property type="project" value="TreeGrafter"/>
</dbReference>
<evidence type="ECO:0008006" key="4">
    <source>
        <dbReference type="Google" id="ProtNLM"/>
    </source>
</evidence>
<dbReference type="STRING" id="1051891.A0A0C3LVV0"/>
<organism evidence="2 3">
    <name type="scientific">Tulasnella calospora MUT 4182</name>
    <dbReference type="NCBI Taxonomy" id="1051891"/>
    <lineage>
        <taxon>Eukaryota</taxon>
        <taxon>Fungi</taxon>
        <taxon>Dikarya</taxon>
        <taxon>Basidiomycota</taxon>
        <taxon>Agaricomycotina</taxon>
        <taxon>Agaricomycetes</taxon>
        <taxon>Cantharellales</taxon>
        <taxon>Tulasnellaceae</taxon>
        <taxon>Tulasnella</taxon>
    </lineage>
</organism>
<evidence type="ECO:0000313" key="3">
    <source>
        <dbReference type="Proteomes" id="UP000054248"/>
    </source>
</evidence>
<reference evidence="2 3" key="1">
    <citation type="submission" date="2014-04" db="EMBL/GenBank/DDBJ databases">
        <authorList>
            <consortium name="DOE Joint Genome Institute"/>
            <person name="Kuo A."/>
            <person name="Girlanda M."/>
            <person name="Perotto S."/>
            <person name="Kohler A."/>
            <person name="Nagy L.G."/>
            <person name="Floudas D."/>
            <person name="Copeland A."/>
            <person name="Barry K.W."/>
            <person name="Cichocki N."/>
            <person name="Veneault-Fourrey C."/>
            <person name="LaButti K."/>
            <person name="Lindquist E.A."/>
            <person name="Lipzen A."/>
            <person name="Lundell T."/>
            <person name="Morin E."/>
            <person name="Murat C."/>
            <person name="Sun H."/>
            <person name="Tunlid A."/>
            <person name="Henrissat B."/>
            <person name="Grigoriev I.V."/>
            <person name="Hibbett D.S."/>
            <person name="Martin F."/>
            <person name="Nordberg H.P."/>
            <person name="Cantor M.N."/>
            <person name="Hua S.X."/>
        </authorList>
    </citation>
    <scope>NUCLEOTIDE SEQUENCE [LARGE SCALE GENOMIC DNA]</scope>
    <source>
        <strain evidence="2 3">MUT 4182</strain>
    </source>
</reference>
<dbReference type="InterPro" id="IPR037997">
    <property type="entry name" value="Dgk1-like"/>
</dbReference>
<dbReference type="AlphaFoldDB" id="A0A0C3LVV0"/>
<keyword evidence="3" id="KW-1185">Reference proteome</keyword>
<name>A0A0C3LVV0_9AGAM</name>
<protein>
    <recommendedName>
        <fullName evidence="4">Phosphatidate cytidylyltransferase</fullName>
    </recommendedName>
</protein>
<keyword evidence="1" id="KW-0472">Membrane</keyword>
<feature type="transmembrane region" description="Helical" evidence="1">
    <location>
        <begin position="149"/>
        <end position="170"/>
    </location>
</feature>
<feature type="transmembrane region" description="Helical" evidence="1">
    <location>
        <begin position="105"/>
        <end position="128"/>
    </location>
</feature>
<dbReference type="PANTHER" id="PTHR31303:SF1">
    <property type="entry name" value="CTP-DEPENDENT DIACYLGLYCEROL KINASE 1"/>
    <property type="match status" value="1"/>
</dbReference>
<dbReference type="Proteomes" id="UP000054248">
    <property type="component" value="Unassembled WGS sequence"/>
</dbReference>
<sequence>MKRVVDEWEIPRKVLHSSIGKSRFGVIYLYSQRPDNVKPIVYSLATSLAIIVPADALRLRNRRFEKLYEKFVGFLMRESERHTTNGVIWYMVGVIYALTVLPRDIGVMAILILSWCDTAASTFGRLYGKYTWPLPRRLLGLPLAPRKSFAGFAAAVLTGAAVAIGFWGWAVPRWQGYSVDAADMWGTVSWKWDEQPGVGVISGGWTSLALVGAVTGLVSGVAEALDLGKVDDNLSLPIISGTVLWGLSKLASFFMGNGF</sequence>
<dbReference type="OrthoDB" id="5673at2759"/>
<accession>A0A0C3LVV0</accession>
<dbReference type="PANTHER" id="PTHR31303">
    <property type="entry name" value="CTP-DEPENDENT DIACYLGLYCEROL KINASE 1"/>
    <property type="match status" value="1"/>
</dbReference>
<gene>
    <name evidence="2" type="ORF">M407DRAFT_75555</name>
</gene>
<dbReference type="GO" id="GO:0005789">
    <property type="term" value="C:endoplasmic reticulum membrane"/>
    <property type="evidence" value="ECO:0007669"/>
    <property type="project" value="TreeGrafter"/>
</dbReference>
<evidence type="ECO:0000313" key="2">
    <source>
        <dbReference type="EMBL" id="KIO25512.1"/>
    </source>
</evidence>
<feature type="transmembrane region" description="Helical" evidence="1">
    <location>
        <begin position="234"/>
        <end position="255"/>
    </location>
</feature>
<proteinExistence type="predicted"/>
<dbReference type="HOGENOM" id="CLU_031477_1_0_1"/>
<feature type="transmembrane region" description="Helical" evidence="1">
    <location>
        <begin position="200"/>
        <end position="222"/>
    </location>
</feature>
<reference evidence="3" key="2">
    <citation type="submission" date="2015-01" db="EMBL/GenBank/DDBJ databases">
        <title>Evolutionary Origins and Diversification of the Mycorrhizal Mutualists.</title>
        <authorList>
            <consortium name="DOE Joint Genome Institute"/>
            <consortium name="Mycorrhizal Genomics Consortium"/>
            <person name="Kohler A."/>
            <person name="Kuo A."/>
            <person name="Nagy L.G."/>
            <person name="Floudas D."/>
            <person name="Copeland A."/>
            <person name="Barry K.W."/>
            <person name="Cichocki N."/>
            <person name="Veneault-Fourrey C."/>
            <person name="LaButti K."/>
            <person name="Lindquist E.A."/>
            <person name="Lipzen A."/>
            <person name="Lundell T."/>
            <person name="Morin E."/>
            <person name="Murat C."/>
            <person name="Riley R."/>
            <person name="Ohm R."/>
            <person name="Sun H."/>
            <person name="Tunlid A."/>
            <person name="Henrissat B."/>
            <person name="Grigoriev I.V."/>
            <person name="Hibbett D.S."/>
            <person name="Martin F."/>
        </authorList>
    </citation>
    <scope>NUCLEOTIDE SEQUENCE [LARGE SCALE GENOMIC DNA]</scope>
    <source>
        <strain evidence="3">MUT 4182</strain>
    </source>
</reference>
<evidence type="ECO:0000256" key="1">
    <source>
        <dbReference type="SAM" id="Phobius"/>
    </source>
</evidence>
<dbReference type="GO" id="GO:0004143">
    <property type="term" value="F:ATP-dependent diacylglycerol kinase activity"/>
    <property type="evidence" value="ECO:0007669"/>
    <property type="project" value="InterPro"/>
</dbReference>
<keyword evidence="1" id="KW-0812">Transmembrane</keyword>
<dbReference type="EMBL" id="KN823040">
    <property type="protein sequence ID" value="KIO25512.1"/>
    <property type="molecule type" value="Genomic_DNA"/>
</dbReference>